<organism evidence="1 2">
    <name type="scientific">Trichonephila clavipes</name>
    <name type="common">Golden silk orbweaver</name>
    <name type="synonym">Nephila clavipes</name>
    <dbReference type="NCBI Taxonomy" id="2585209"/>
    <lineage>
        <taxon>Eukaryota</taxon>
        <taxon>Metazoa</taxon>
        <taxon>Ecdysozoa</taxon>
        <taxon>Arthropoda</taxon>
        <taxon>Chelicerata</taxon>
        <taxon>Arachnida</taxon>
        <taxon>Araneae</taxon>
        <taxon>Araneomorphae</taxon>
        <taxon>Entelegynae</taxon>
        <taxon>Araneoidea</taxon>
        <taxon>Nephilidae</taxon>
        <taxon>Trichonephila</taxon>
    </lineage>
</organism>
<keyword evidence="2" id="KW-1185">Reference proteome</keyword>
<dbReference type="AlphaFoldDB" id="A0A8X6RW31"/>
<accession>A0A8X6RW31</accession>
<gene>
    <name evidence="1" type="ORF">TNCV_1501041</name>
</gene>
<name>A0A8X6RW31_TRICX</name>
<comment type="caution">
    <text evidence="1">The sequence shown here is derived from an EMBL/GenBank/DDBJ whole genome shotgun (WGS) entry which is preliminary data.</text>
</comment>
<evidence type="ECO:0000313" key="1">
    <source>
        <dbReference type="EMBL" id="GFX98526.1"/>
    </source>
</evidence>
<proteinExistence type="predicted"/>
<dbReference type="Proteomes" id="UP000887159">
    <property type="component" value="Unassembled WGS sequence"/>
</dbReference>
<evidence type="ECO:0000313" key="2">
    <source>
        <dbReference type="Proteomes" id="UP000887159"/>
    </source>
</evidence>
<protein>
    <submittedName>
        <fullName evidence="1">Uncharacterized protein</fullName>
    </submittedName>
</protein>
<sequence>MGDQIAEIEIKSRRQLKDTEGKALRVMANFEEMRALSIGNGPHYSGPRSRDEDNTTACIPCPNFYSMLA</sequence>
<reference evidence="1" key="1">
    <citation type="submission" date="2020-08" db="EMBL/GenBank/DDBJ databases">
        <title>Multicomponent nature underlies the extraordinary mechanical properties of spider dragline silk.</title>
        <authorList>
            <person name="Kono N."/>
            <person name="Nakamura H."/>
            <person name="Mori M."/>
            <person name="Yoshida Y."/>
            <person name="Ohtoshi R."/>
            <person name="Malay A.D."/>
            <person name="Moran D.A.P."/>
            <person name="Tomita M."/>
            <person name="Numata K."/>
            <person name="Arakawa K."/>
        </authorList>
    </citation>
    <scope>NUCLEOTIDE SEQUENCE</scope>
</reference>
<dbReference type="EMBL" id="BMAU01021203">
    <property type="protein sequence ID" value="GFX98526.1"/>
    <property type="molecule type" value="Genomic_DNA"/>
</dbReference>